<dbReference type="SUPFAM" id="SSF55785">
    <property type="entry name" value="PYP-like sensor domain (PAS domain)"/>
    <property type="match status" value="2"/>
</dbReference>
<proteinExistence type="predicted"/>
<evidence type="ECO:0000259" key="9">
    <source>
        <dbReference type="PROSITE" id="PS50109"/>
    </source>
</evidence>
<feature type="domain" description="Response regulatory" evidence="10">
    <location>
        <begin position="1027"/>
        <end position="1143"/>
    </location>
</feature>
<dbReference type="Gene3D" id="1.20.120.160">
    <property type="entry name" value="HPT domain"/>
    <property type="match status" value="1"/>
</dbReference>
<dbReference type="PROSITE" id="PS50894">
    <property type="entry name" value="HPT"/>
    <property type="match status" value="1"/>
</dbReference>
<evidence type="ECO:0000256" key="7">
    <source>
        <dbReference type="SAM" id="Coils"/>
    </source>
</evidence>
<evidence type="ECO:0000256" key="3">
    <source>
        <dbReference type="ARBA" id="ARBA00022553"/>
    </source>
</evidence>
<evidence type="ECO:0000256" key="2">
    <source>
        <dbReference type="ARBA" id="ARBA00012438"/>
    </source>
</evidence>
<feature type="modified residue" description="Phosphohistidine" evidence="5">
    <location>
        <position position="1198"/>
    </location>
</feature>
<dbReference type="InterPro" id="IPR036641">
    <property type="entry name" value="HPT_dom_sf"/>
</dbReference>
<feature type="coiled-coil region" evidence="7">
    <location>
        <begin position="378"/>
        <end position="405"/>
    </location>
</feature>
<evidence type="ECO:0000256" key="6">
    <source>
        <dbReference type="PROSITE-ProRule" id="PRU00169"/>
    </source>
</evidence>
<evidence type="ECO:0000259" key="13">
    <source>
        <dbReference type="PROSITE" id="PS50894"/>
    </source>
</evidence>
<dbReference type="PRINTS" id="PR00344">
    <property type="entry name" value="BCTRLSENSOR"/>
</dbReference>
<dbReference type="SUPFAM" id="SSF47384">
    <property type="entry name" value="Homodimeric domain of signal transducing histidine kinase"/>
    <property type="match status" value="1"/>
</dbReference>
<dbReference type="PANTHER" id="PTHR43719:SF28">
    <property type="entry name" value="PEROXIDE STRESS-ACTIVATED HISTIDINE KINASE MAK1-RELATED"/>
    <property type="match status" value="1"/>
</dbReference>
<dbReference type="InterPro" id="IPR001789">
    <property type="entry name" value="Sig_transdc_resp-reg_receiver"/>
</dbReference>
<dbReference type="PROSITE" id="PS50113">
    <property type="entry name" value="PAC"/>
    <property type="match status" value="1"/>
</dbReference>
<dbReference type="SMART" id="SM00388">
    <property type="entry name" value="HisKA"/>
    <property type="match status" value="1"/>
</dbReference>
<dbReference type="SMART" id="SM00448">
    <property type="entry name" value="REC"/>
    <property type="match status" value="1"/>
</dbReference>
<keyword evidence="3 6" id="KW-0597">Phosphoprotein</keyword>
<dbReference type="InterPro" id="IPR000014">
    <property type="entry name" value="PAS"/>
</dbReference>
<dbReference type="RefSeq" id="WP_304182413.1">
    <property type="nucleotide sequence ID" value="NZ_DRGM01000125.1"/>
</dbReference>
<dbReference type="Pfam" id="PF00072">
    <property type="entry name" value="Response_reg"/>
    <property type="match status" value="1"/>
</dbReference>
<dbReference type="AlphaFoldDB" id="A0A7V1CZI0"/>
<dbReference type="PROSITE" id="PS50109">
    <property type="entry name" value="HIS_KIN"/>
    <property type="match status" value="1"/>
</dbReference>
<dbReference type="GO" id="GO:0000155">
    <property type="term" value="F:phosphorelay sensor kinase activity"/>
    <property type="evidence" value="ECO:0007669"/>
    <property type="project" value="InterPro"/>
</dbReference>
<evidence type="ECO:0000313" key="14">
    <source>
        <dbReference type="EMBL" id="HEA17084.1"/>
    </source>
</evidence>
<feature type="domain" description="PAS" evidence="11">
    <location>
        <begin position="416"/>
        <end position="463"/>
    </location>
</feature>
<feature type="domain" description="Histidine kinase" evidence="9">
    <location>
        <begin position="668"/>
        <end position="889"/>
    </location>
</feature>
<dbReference type="Gene3D" id="3.30.450.20">
    <property type="entry name" value="PAS domain"/>
    <property type="match status" value="2"/>
</dbReference>
<feature type="domain" description="HPt" evidence="13">
    <location>
        <begin position="1158"/>
        <end position="1255"/>
    </location>
</feature>
<dbReference type="PROSITE" id="PS50110">
    <property type="entry name" value="RESPONSE_REGULATORY"/>
    <property type="match status" value="1"/>
</dbReference>
<keyword evidence="4" id="KW-0902">Two-component regulatory system</keyword>
<dbReference type="SUPFAM" id="SSF52172">
    <property type="entry name" value="CheY-like"/>
    <property type="match status" value="1"/>
</dbReference>
<dbReference type="Pfam" id="PF01627">
    <property type="entry name" value="Hpt"/>
    <property type="match status" value="1"/>
</dbReference>
<feature type="transmembrane region" description="Helical" evidence="8">
    <location>
        <begin position="311"/>
        <end position="332"/>
    </location>
</feature>
<comment type="caution">
    <text evidence="14">The sequence shown here is derived from an EMBL/GenBank/DDBJ whole genome shotgun (WGS) entry which is preliminary data.</text>
</comment>
<feature type="transmembrane region" description="Helical" evidence="8">
    <location>
        <begin position="12"/>
        <end position="32"/>
    </location>
</feature>
<keyword evidence="8" id="KW-0812">Transmembrane</keyword>
<dbReference type="NCBIfam" id="TIGR00229">
    <property type="entry name" value="sensory_box"/>
    <property type="match status" value="2"/>
</dbReference>
<dbReference type="InterPro" id="IPR036890">
    <property type="entry name" value="HATPase_C_sf"/>
</dbReference>
<dbReference type="SMART" id="SM00091">
    <property type="entry name" value="PAS"/>
    <property type="match status" value="2"/>
</dbReference>
<evidence type="ECO:0000256" key="5">
    <source>
        <dbReference type="PROSITE-ProRule" id="PRU00110"/>
    </source>
</evidence>
<dbReference type="InterPro" id="IPR036097">
    <property type="entry name" value="HisK_dim/P_sf"/>
</dbReference>
<evidence type="ECO:0000259" key="12">
    <source>
        <dbReference type="PROSITE" id="PS50113"/>
    </source>
</evidence>
<dbReference type="Pfam" id="PF08448">
    <property type="entry name" value="PAS_4"/>
    <property type="match status" value="1"/>
</dbReference>
<dbReference type="InterPro" id="IPR000700">
    <property type="entry name" value="PAS-assoc_C"/>
</dbReference>
<feature type="domain" description="PAC" evidence="12">
    <location>
        <begin position="474"/>
        <end position="534"/>
    </location>
</feature>
<dbReference type="Pfam" id="PF00512">
    <property type="entry name" value="HisKA"/>
    <property type="match status" value="1"/>
</dbReference>
<dbReference type="FunFam" id="3.30.565.10:FF:000010">
    <property type="entry name" value="Sensor histidine kinase RcsC"/>
    <property type="match status" value="1"/>
</dbReference>
<protein>
    <recommendedName>
        <fullName evidence="2">histidine kinase</fullName>
        <ecNumber evidence="2">2.7.13.3</ecNumber>
    </recommendedName>
</protein>
<dbReference type="InterPro" id="IPR008207">
    <property type="entry name" value="Sig_transdc_His_kin_Hpt_dom"/>
</dbReference>
<dbReference type="InterPro" id="IPR003661">
    <property type="entry name" value="HisK_dim/P_dom"/>
</dbReference>
<dbReference type="Gene3D" id="3.40.50.2300">
    <property type="match status" value="1"/>
</dbReference>
<dbReference type="InterPro" id="IPR050956">
    <property type="entry name" value="2C_system_His_kinase"/>
</dbReference>
<dbReference type="Gene3D" id="3.30.565.10">
    <property type="entry name" value="Histidine kinase-like ATPase, C-terminal domain"/>
    <property type="match status" value="1"/>
</dbReference>
<evidence type="ECO:0000259" key="11">
    <source>
        <dbReference type="PROSITE" id="PS50112"/>
    </source>
</evidence>
<dbReference type="Pfam" id="PF02518">
    <property type="entry name" value="HATPase_c"/>
    <property type="match status" value="1"/>
</dbReference>
<evidence type="ECO:0000259" key="10">
    <source>
        <dbReference type="PROSITE" id="PS50110"/>
    </source>
</evidence>
<organism evidence="14">
    <name type="scientific">Pseudoalteromonas prydzensis</name>
    <dbReference type="NCBI Taxonomy" id="182141"/>
    <lineage>
        <taxon>Bacteria</taxon>
        <taxon>Pseudomonadati</taxon>
        <taxon>Pseudomonadota</taxon>
        <taxon>Gammaproteobacteria</taxon>
        <taxon>Alteromonadales</taxon>
        <taxon>Pseudoalteromonadaceae</taxon>
        <taxon>Pseudoalteromonas</taxon>
    </lineage>
</organism>
<dbReference type="CDD" id="cd16922">
    <property type="entry name" value="HATPase_EvgS-ArcB-TorS-like"/>
    <property type="match status" value="1"/>
</dbReference>
<evidence type="ECO:0000256" key="1">
    <source>
        <dbReference type="ARBA" id="ARBA00000085"/>
    </source>
</evidence>
<dbReference type="EMBL" id="DRGM01000125">
    <property type="protein sequence ID" value="HEA17084.1"/>
    <property type="molecule type" value="Genomic_DNA"/>
</dbReference>
<name>A0A7V1CZI0_9GAMM</name>
<gene>
    <name evidence="14" type="ORF">ENH88_11695</name>
</gene>
<dbReference type="InterPro" id="IPR035965">
    <property type="entry name" value="PAS-like_dom_sf"/>
</dbReference>
<dbReference type="PANTHER" id="PTHR43719">
    <property type="entry name" value="TWO-COMPONENT HISTIDINE KINASE"/>
    <property type="match status" value="1"/>
</dbReference>
<dbReference type="SMART" id="SM00073">
    <property type="entry name" value="HPT"/>
    <property type="match status" value="1"/>
</dbReference>
<dbReference type="InterPro" id="IPR005467">
    <property type="entry name" value="His_kinase_dom"/>
</dbReference>
<dbReference type="CDD" id="cd00088">
    <property type="entry name" value="HPT"/>
    <property type="match status" value="1"/>
</dbReference>
<dbReference type="InterPro" id="IPR013656">
    <property type="entry name" value="PAS_4"/>
</dbReference>
<dbReference type="SUPFAM" id="SSF47226">
    <property type="entry name" value="Histidine-containing phosphotransfer domain, HPT domain"/>
    <property type="match status" value="1"/>
</dbReference>
<dbReference type="EC" id="2.7.13.3" evidence="2"/>
<reference evidence="14" key="1">
    <citation type="journal article" date="2020" name="mSystems">
        <title>Genome- and Community-Level Interaction Insights into Carbon Utilization and Element Cycling Functions of Hydrothermarchaeota in Hydrothermal Sediment.</title>
        <authorList>
            <person name="Zhou Z."/>
            <person name="Liu Y."/>
            <person name="Xu W."/>
            <person name="Pan J."/>
            <person name="Luo Z.H."/>
            <person name="Li M."/>
        </authorList>
    </citation>
    <scope>NUCLEOTIDE SEQUENCE [LARGE SCALE GENOMIC DNA]</scope>
    <source>
        <strain evidence="14">HyVt-346</strain>
    </source>
</reference>
<evidence type="ECO:0000256" key="8">
    <source>
        <dbReference type="SAM" id="Phobius"/>
    </source>
</evidence>
<dbReference type="Gene3D" id="1.10.287.130">
    <property type="match status" value="1"/>
</dbReference>
<keyword evidence="7" id="KW-0175">Coiled coil</keyword>
<dbReference type="Proteomes" id="UP000886188">
    <property type="component" value="Unassembled WGS sequence"/>
</dbReference>
<sequence>MNFLPLKHYYRSLAVALIVPLLVAFLLCLHLYNIKVERAVAKHEADFANLAAQVEHAMNGANGLVATLFSQYEQPLSYQFEQQWLQDINQQDDYYYRKIPDGGGEIVGQGKFSSTANAIAQWQQVIALGPAFNTALSLIQSLAAVAYVNEQGFAYIKRRHDGDSLMLTQVLDGHLRPAFTDNSLTSSAIIEIAGKNYFSIGHAREQGSEDYIMLIYDLAAFSNWLQKISPSSGEYIFLNDQQKVIASSRNEIKKGVPLTEYWPLASITNKPVKGDARFGNLTLLQAQKQLPIYVGYFVSHSELVSPIVTEVVIEVVFLSVFLVMMFTTLIWLSQRIFVKPMTYLMAYLEQNEVDYKAPSNYQIPANWQPWFSRIKWVLNKNQQLVDSLQQANSELDDQVKIKTRELARSYEAKERHLALLNTMLNSVPDLIYFKNIDGSFLGCNRAYEQYIGVEQGQLVGQQLCDISDDNGQISELEQQVLTTKTKAEQRLETQLQTFQLTIAPFYNEQNQLLGSMGIGRDITAQQDALLALKASESKFRSAIEYAANGVILLSLEHTVLQLNRTARKIFDIDKAAPNLLLAQLFPQQQWQEIASLLALLLTEKKKVYHLTLGQEELNLWWQLSVSLVWDEQQAPYYYVIHIQDVSALTQAKQDAERATEAKSRFIANLSHEIRTPLNAVTGLIDMVAQQGLTTQQQQHAAQAKSAAQSLLAMLNRMLDFARSENNQLQLDLVNFELVALVDSCESVLIGLCQQKGLTFNIEVDPLIAPQLVGDYIRLQQVLGNLLTNAVKFTEHGTITLKITAHDITQAQQTLCFTVRDTGVGIDKADQSRLFDAFTQGDESLTRTHQGVGLGLAIVKHEVALMGSEINVVSDKGQGSEFFFTITFTIEQQSALPNWHNTLVIHSERGINLPEALRPLQQLRFCMLSELTDTTELAEPQRIIANDIDVVSIIERPNIKAALMKNNTQLYVVKNDAHIVLPIFNNLQIISIKSSALVQRLQQLKPLNECYKLDTATTVPMLNVAGLLVLVIDDNQLNLDIISNILNQANINVMTANSAMAGIDLVAQVKPDLVLMDIQMPEVDGLQATALLRQQYTQQQLPIFALTAHSELADEQRSFAAGMNKHLTKPVIAATLLNAINELKVTQVAFFDRSFMLAQFSGDNGLLQVMLDKFAQLCASHMQQLQVSTKINDLKRLVHTIKGVSGNLGFNRLCAVAQQLEGKLRESQDVEQLELNQLLFELAQVNRYIQIQGSVNVEESQNTDR</sequence>
<dbReference type="PROSITE" id="PS50112">
    <property type="entry name" value="PAS"/>
    <property type="match status" value="1"/>
</dbReference>
<dbReference type="InterPro" id="IPR004358">
    <property type="entry name" value="Sig_transdc_His_kin-like_C"/>
</dbReference>
<feature type="modified residue" description="4-aspartylphosphate" evidence="6">
    <location>
        <position position="1076"/>
    </location>
</feature>
<keyword evidence="8" id="KW-0472">Membrane</keyword>
<dbReference type="SMART" id="SM00387">
    <property type="entry name" value="HATPase_c"/>
    <property type="match status" value="1"/>
</dbReference>
<accession>A0A7V1CZI0</accession>
<evidence type="ECO:0000256" key="4">
    <source>
        <dbReference type="ARBA" id="ARBA00023012"/>
    </source>
</evidence>
<keyword evidence="8" id="KW-1133">Transmembrane helix</keyword>
<dbReference type="CDD" id="cd17546">
    <property type="entry name" value="REC_hyHK_CKI1_RcsC-like"/>
    <property type="match status" value="1"/>
</dbReference>
<dbReference type="InterPro" id="IPR003594">
    <property type="entry name" value="HATPase_dom"/>
</dbReference>
<dbReference type="CDD" id="cd00082">
    <property type="entry name" value="HisKA"/>
    <property type="match status" value="1"/>
</dbReference>
<comment type="catalytic activity">
    <reaction evidence="1">
        <text>ATP + protein L-histidine = ADP + protein N-phospho-L-histidine.</text>
        <dbReference type="EC" id="2.7.13.3"/>
    </reaction>
</comment>
<dbReference type="InterPro" id="IPR011006">
    <property type="entry name" value="CheY-like_superfamily"/>
</dbReference>
<dbReference type="SUPFAM" id="SSF55874">
    <property type="entry name" value="ATPase domain of HSP90 chaperone/DNA topoisomerase II/histidine kinase"/>
    <property type="match status" value="1"/>
</dbReference>
<dbReference type="CDD" id="cd00130">
    <property type="entry name" value="PAS"/>
    <property type="match status" value="1"/>
</dbReference>